<dbReference type="GO" id="GO:0016787">
    <property type="term" value="F:hydrolase activity"/>
    <property type="evidence" value="ECO:0007669"/>
    <property type="project" value="UniProtKB-KW"/>
</dbReference>
<dbReference type="InterPro" id="IPR029058">
    <property type="entry name" value="AB_hydrolase_fold"/>
</dbReference>
<dbReference type="AlphaFoldDB" id="A0A5R8QBH0"/>
<evidence type="ECO:0000259" key="1">
    <source>
        <dbReference type="Pfam" id="PF12697"/>
    </source>
</evidence>
<dbReference type="PANTHER" id="PTHR43798:SF6">
    <property type="entry name" value="HYDROLASE, PUTATIVE (AFU_ORTHOLOGUE AFUA_4G13070)-RELATED"/>
    <property type="match status" value="1"/>
</dbReference>
<organism evidence="2 3">
    <name type="scientific">Culicoidibacter larvae</name>
    <dbReference type="NCBI Taxonomy" id="2579976"/>
    <lineage>
        <taxon>Bacteria</taxon>
        <taxon>Bacillati</taxon>
        <taxon>Bacillota</taxon>
        <taxon>Culicoidibacteria</taxon>
        <taxon>Culicoidibacterales</taxon>
        <taxon>Culicoidibacteraceae</taxon>
        <taxon>Culicoidibacter</taxon>
    </lineage>
</organism>
<keyword evidence="2" id="KW-0378">Hydrolase</keyword>
<dbReference type="RefSeq" id="WP_138191014.1">
    <property type="nucleotide sequence ID" value="NZ_VBWP01000005.1"/>
</dbReference>
<keyword evidence="3" id="KW-1185">Reference proteome</keyword>
<dbReference type="PANTHER" id="PTHR43798">
    <property type="entry name" value="MONOACYLGLYCEROL LIPASE"/>
    <property type="match status" value="1"/>
</dbReference>
<dbReference type="PRINTS" id="PR00111">
    <property type="entry name" value="ABHYDROLASE"/>
</dbReference>
<dbReference type="InterPro" id="IPR050266">
    <property type="entry name" value="AB_hydrolase_sf"/>
</dbReference>
<dbReference type="Proteomes" id="UP000306912">
    <property type="component" value="Unassembled WGS sequence"/>
</dbReference>
<dbReference type="InterPro" id="IPR000073">
    <property type="entry name" value="AB_hydrolase_1"/>
</dbReference>
<accession>A0A5R8QBH0</accession>
<dbReference type="EMBL" id="VBWP01000005">
    <property type="protein sequence ID" value="TLG73875.1"/>
    <property type="molecule type" value="Genomic_DNA"/>
</dbReference>
<reference evidence="2 3" key="1">
    <citation type="submission" date="2019-05" db="EMBL/GenBank/DDBJ databases">
        <title>Culicoidintestinum kansasii gen. nov., sp. nov. from the gastrointestinal tract of the biting midge, Culicoides sonorensis.</title>
        <authorList>
            <person name="Neupane S."/>
            <person name="Ghosh A."/>
            <person name="Gunther S."/>
            <person name="Martin K."/>
            <person name="Zurek L."/>
        </authorList>
    </citation>
    <scope>NUCLEOTIDE SEQUENCE [LARGE SCALE GENOMIC DNA]</scope>
    <source>
        <strain evidence="2 3">CS-1</strain>
    </source>
</reference>
<protein>
    <submittedName>
        <fullName evidence="2">Alpha/beta hydrolase</fullName>
    </submittedName>
</protein>
<dbReference type="OrthoDB" id="9775557at2"/>
<dbReference type="Gene3D" id="3.40.50.1820">
    <property type="entry name" value="alpha/beta hydrolase"/>
    <property type="match status" value="1"/>
</dbReference>
<evidence type="ECO:0000313" key="2">
    <source>
        <dbReference type="EMBL" id="TLG73875.1"/>
    </source>
</evidence>
<comment type="caution">
    <text evidence="2">The sequence shown here is derived from an EMBL/GenBank/DDBJ whole genome shotgun (WGS) entry which is preliminary data.</text>
</comment>
<sequence>MVVDIKGVPVYYEVFGEGRPVLCIHGYWVDHRLMTGCLEPIFEQTQGYRRIYLDLPGMGKTPAADWLKNADDMLELVIAFIDAVIPGEQLLVAGESFGGYLTLGLIAKLGVLIDGVLMIAPKIVTENRQKLPARTIIWQTKIQELEEQAEALENFMEMAVIAMPEIYAQYKVDVLSGIRVADRAFLTEQFYGGFSHDFEARLQQVEFNRPTCYVTGRQDHVVGYHDAYQLLDNFPRATFAILDGAGHNVQVDNVPLFQTLVKDWLWRLELEMV</sequence>
<evidence type="ECO:0000313" key="3">
    <source>
        <dbReference type="Proteomes" id="UP000306912"/>
    </source>
</evidence>
<dbReference type="Pfam" id="PF12697">
    <property type="entry name" value="Abhydrolase_6"/>
    <property type="match status" value="1"/>
</dbReference>
<gene>
    <name evidence="2" type="ORF">FEZ08_07020</name>
</gene>
<dbReference type="InParanoid" id="A0A5R8QBH0"/>
<name>A0A5R8QBH0_9FIRM</name>
<feature type="domain" description="AB hydrolase-1" evidence="1">
    <location>
        <begin position="21"/>
        <end position="251"/>
    </location>
</feature>
<dbReference type="SUPFAM" id="SSF53474">
    <property type="entry name" value="alpha/beta-Hydrolases"/>
    <property type="match status" value="1"/>
</dbReference>
<proteinExistence type="predicted"/>